<evidence type="ECO:0000313" key="1">
    <source>
        <dbReference type="EMBL" id="EEQ64111.1"/>
    </source>
</evidence>
<name>C5F1F9_9HELI</name>
<dbReference type="AlphaFoldDB" id="C5F1F9"/>
<accession>C5F1F9</accession>
<dbReference type="Proteomes" id="UP000003953">
    <property type="component" value="Unassembled WGS sequence"/>
</dbReference>
<dbReference type="EMBL" id="DS990445">
    <property type="protein sequence ID" value="EEQ64111.1"/>
    <property type="molecule type" value="Genomic_DNA"/>
</dbReference>
<proteinExistence type="predicted"/>
<protein>
    <submittedName>
        <fullName evidence="1">Uncharacterized protein</fullName>
    </submittedName>
</protein>
<gene>
    <name evidence="1" type="ORF">HPMG_01568</name>
</gene>
<dbReference type="HOGENOM" id="CLU_3153586_0_0_7"/>
<sequence>MGVLTPTLFEVLKAKAIRKVLQIHSLYFTLFIQIFSKTNLKKPFTILI</sequence>
<organism evidence="1 2">
    <name type="scientific">Helicobacter pullorum MIT 98-5489</name>
    <dbReference type="NCBI Taxonomy" id="537972"/>
    <lineage>
        <taxon>Bacteria</taxon>
        <taxon>Pseudomonadati</taxon>
        <taxon>Campylobacterota</taxon>
        <taxon>Epsilonproteobacteria</taxon>
        <taxon>Campylobacterales</taxon>
        <taxon>Helicobacteraceae</taxon>
        <taxon>Helicobacter</taxon>
    </lineage>
</organism>
<evidence type="ECO:0000313" key="2">
    <source>
        <dbReference type="Proteomes" id="UP000003953"/>
    </source>
</evidence>
<reference evidence="2" key="1">
    <citation type="journal article" date="2014" name="Genome Announc.">
        <title>Draft genome sequences of six enterohepatic helicobacter species isolated from humans and one from rhesus macaques.</title>
        <authorList>
            <person name="Shen Z."/>
            <person name="Sheh A."/>
            <person name="Young S.K."/>
            <person name="Abouelliel A."/>
            <person name="Ward D.V."/>
            <person name="Earl A.M."/>
            <person name="Fox J.G."/>
        </authorList>
    </citation>
    <scope>NUCLEOTIDE SEQUENCE [LARGE SCALE GENOMIC DNA]</scope>
    <source>
        <strain evidence="2">MIT 98-5489</strain>
    </source>
</reference>
<keyword evidence="2" id="KW-1185">Reference proteome</keyword>